<evidence type="ECO:0000313" key="2">
    <source>
        <dbReference type="EMBL" id="KUJ85205.1"/>
    </source>
</evidence>
<organism evidence="2 3">
    <name type="scientific">Ruegeria marisrubri</name>
    <dbReference type="NCBI Taxonomy" id="1685379"/>
    <lineage>
        <taxon>Bacteria</taxon>
        <taxon>Pseudomonadati</taxon>
        <taxon>Pseudomonadota</taxon>
        <taxon>Alphaproteobacteria</taxon>
        <taxon>Rhodobacterales</taxon>
        <taxon>Roseobacteraceae</taxon>
        <taxon>Ruegeria</taxon>
    </lineage>
</organism>
<feature type="domain" description="YjiS-like" evidence="1">
    <location>
        <begin position="27"/>
        <end position="61"/>
    </location>
</feature>
<accession>A0A0X3UAT4</accession>
<proteinExistence type="predicted"/>
<dbReference type="InterPro" id="IPR009506">
    <property type="entry name" value="YjiS-like"/>
</dbReference>
<dbReference type="Pfam" id="PF06568">
    <property type="entry name" value="YjiS-like"/>
    <property type="match status" value="1"/>
</dbReference>
<sequence>MADIVNIPNAGLNLWGRIRNLVDGIKQARARAVEYNRTYSELQSLSDRELNDIGIRRCDIQDIAEKHVYCR</sequence>
<dbReference type="EMBL" id="LQBQ01000003">
    <property type="protein sequence ID" value="KUJ85205.1"/>
    <property type="molecule type" value="Genomic_DNA"/>
</dbReference>
<gene>
    <name evidence="2" type="ORF">AVO45_17005</name>
</gene>
<name>A0A0X3UAT4_9RHOB</name>
<dbReference type="STRING" id="1685379.AVO45_17005"/>
<dbReference type="RefSeq" id="WP_068344873.1">
    <property type="nucleotide sequence ID" value="NZ_LQBQ01000003.1"/>
</dbReference>
<evidence type="ECO:0000313" key="3">
    <source>
        <dbReference type="Proteomes" id="UP000053791"/>
    </source>
</evidence>
<dbReference type="Proteomes" id="UP000053791">
    <property type="component" value="Unassembled WGS sequence"/>
</dbReference>
<protein>
    <recommendedName>
        <fullName evidence="1">YjiS-like domain-containing protein</fullName>
    </recommendedName>
</protein>
<keyword evidence="3" id="KW-1185">Reference proteome</keyword>
<dbReference type="AlphaFoldDB" id="A0A0X3UAT4"/>
<evidence type="ECO:0000259" key="1">
    <source>
        <dbReference type="Pfam" id="PF06568"/>
    </source>
</evidence>
<dbReference type="OrthoDB" id="8244198at2"/>
<comment type="caution">
    <text evidence="2">The sequence shown here is derived from an EMBL/GenBank/DDBJ whole genome shotgun (WGS) entry which is preliminary data.</text>
</comment>
<reference evidence="2 3" key="1">
    <citation type="submission" date="2015-12" db="EMBL/GenBank/DDBJ databases">
        <authorList>
            <person name="Shamseldin A."/>
            <person name="Moawad H."/>
            <person name="Abd El-Rahim W.M."/>
            <person name="Sadowsky M.J."/>
        </authorList>
    </citation>
    <scope>NUCLEOTIDE SEQUENCE [LARGE SCALE GENOMIC DNA]</scope>
    <source>
        <strain evidence="2 3">ZGT118</strain>
    </source>
</reference>